<feature type="domain" description="SPOR" evidence="3">
    <location>
        <begin position="165"/>
        <end position="240"/>
    </location>
</feature>
<dbReference type="GO" id="GO:0042834">
    <property type="term" value="F:peptidoglycan binding"/>
    <property type="evidence" value="ECO:0007669"/>
    <property type="project" value="InterPro"/>
</dbReference>
<proteinExistence type="predicted"/>
<keyword evidence="2" id="KW-1133">Transmembrane helix</keyword>
<feature type="transmembrane region" description="Helical" evidence="2">
    <location>
        <begin position="35"/>
        <end position="56"/>
    </location>
</feature>
<evidence type="ECO:0000313" key="4">
    <source>
        <dbReference type="EMBL" id="QIG79816.1"/>
    </source>
</evidence>
<organism evidence="4 5">
    <name type="scientific">Stakelama tenebrarum</name>
    <dbReference type="NCBI Taxonomy" id="2711215"/>
    <lineage>
        <taxon>Bacteria</taxon>
        <taxon>Pseudomonadati</taxon>
        <taxon>Pseudomonadota</taxon>
        <taxon>Alphaproteobacteria</taxon>
        <taxon>Sphingomonadales</taxon>
        <taxon>Sphingomonadaceae</taxon>
        <taxon>Stakelama</taxon>
    </lineage>
</organism>
<evidence type="ECO:0000259" key="3">
    <source>
        <dbReference type="Pfam" id="PF05036"/>
    </source>
</evidence>
<keyword evidence="2" id="KW-0472">Membrane</keyword>
<feature type="region of interest" description="Disordered" evidence="1">
    <location>
        <begin position="116"/>
        <end position="140"/>
    </location>
</feature>
<name>A0A6G6Y5G5_9SPHN</name>
<dbReference type="AlphaFoldDB" id="A0A6G6Y5G5"/>
<dbReference type="Pfam" id="PF05036">
    <property type="entry name" value="SPOR"/>
    <property type="match status" value="1"/>
</dbReference>
<feature type="compositionally biased region" description="Low complexity" evidence="1">
    <location>
        <begin position="119"/>
        <end position="137"/>
    </location>
</feature>
<evidence type="ECO:0000256" key="1">
    <source>
        <dbReference type="SAM" id="MobiDB-lite"/>
    </source>
</evidence>
<keyword evidence="5" id="KW-1185">Reference proteome</keyword>
<dbReference type="RefSeq" id="WP_165326817.1">
    <property type="nucleotide sequence ID" value="NZ_CP049109.1"/>
</dbReference>
<accession>A0A6G6Y5G5</accession>
<keyword evidence="2" id="KW-0812">Transmembrane</keyword>
<evidence type="ECO:0000256" key="2">
    <source>
        <dbReference type="SAM" id="Phobius"/>
    </source>
</evidence>
<dbReference type="EMBL" id="CP049109">
    <property type="protein sequence ID" value="QIG79816.1"/>
    <property type="molecule type" value="Genomic_DNA"/>
</dbReference>
<sequence length="242" mass="25326">MGTGAGEPGYGDDDRLPWLESVDDDYSEGSSWGRILLLILLLLAVAGAGAFGWFWYQRHQGFTGNGELIRAQSGDYKVKPDEPGGMDPEGVGDVAYAASEGETPNSSVAMDVKPEEPVATPAAGSTPAPAAGGSATARLDVPQSGGQLEARNPVPEPDIAADGGGGGLIQLGAYPDTQGANGAWEMLSGKYDWLAPLGHSIEQAQRNGRTIYRLRVNAGSFDRARELCERLKVAGESCYVAN</sequence>
<gene>
    <name evidence="4" type="ORF">G5C33_08480</name>
</gene>
<protein>
    <submittedName>
        <fullName evidence="4">SPOR domain-containing protein</fullName>
    </submittedName>
</protein>
<reference evidence="4 5" key="1">
    <citation type="submission" date="2020-02" db="EMBL/GenBank/DDBJ databases">
        <authorList>
            <person name="Zheng R.K."/>
            <person name="Sun C.M."/>
        </authorList>
    </citation>
    <scope>NUCLEOTIDE SEQUENCE [LARGE SCALE GENOMIC DNA]</scope>
    <source>
        <strain evidence="5">zrk23</strain>
    </source>
</reference>
<dbReference type="Proteomes" id="UP000501568">
    <property type="component" value="Chromosome"/>
</dbReference>
<evidence type="ECO:0000313" key="5">
    <source>
        <dbReference type="Proteomes" id="UP000501568"/>
    </source>
</evidence>
<dbReference type="KEGG" id="spzr:G5C33_08480"/>
<dbReference type="InterPro" id="IPR007730">
    <property type="entry name" value="SPOR-like_dom"/>
</dbReference>